<evidence type="ECO:0000313" key="2">
    <source>
        <dbReference type="EMBL" id="MFD2093885.1"/>
    </source>
</evidence>
<evidence type="ECO:0000313" key="3">
    <source>
        <dbReference type="Proteomes" id="UP001597402"/>
    </source>
</evidence>
<dbReference type="EMBL" id="JBHUHP010000030">
    <property type="protein sequence ID" value="MFD2093885.1"/>
    <property type="molecule type" value="Genomic_DNA"/>
</dbReference>
<keyword evidence="1" id="KW-0812">Transmembrane</keyword>
<keyword evidence="1" id="KW-1133">Transmembrane helix</keyword>
<proteinExistence type="predicted"/>
<dbReference type="Proteomes" id="UP001597402">
    <property type="component" value="Unassembled WGS sequence"/>
</dbReference>
<dbReference type="RefSeq" id="WP_376880040.1">
    <property type="nucleotide sequence ID" value="NZ_JBHUHP010000030.1"/>
</dbReference>
<reference evidence="3" key="1">
    <citation type="journal article" date="2019" name="Int. J. Syst. Evol. Microbiol.">
        <title>The Global Catalogue of Microorganisms (GCM) 10K type strain sequencing project: providing services to taxonomists for standard genome sequencing and annotation.</title>
        <authorList>
            <consortium name="The Broad Institute Genomics Platform"/>
            <consortium name="The Broad Institute Genome Sequencing Center for Infectious Disease"/>
            <person name="Wu L."/>
            <person name="Ma J."/>
        </authorList>
    </citation>
    <scope>NUCLEOTIDE SEQUENCE [LARGE SCALE GENOMIC DNA]</scope>
    <source>
        <strain evidence="3">JCM 3338</strain>
    </source>
</reference>
<sequence length="243" mass="24974">MRPRLLTTGAAVAATLLCAAAVGLSAWVGARVPHADSSTLGGVYGVACAATGTLLAHLRPRNGIGWLLVLTGLLQGVSVGTNAYGSFGTRFAEPAWPFAPVVAQAGAMTWLPSLLLPATVLIAVYPSGRLPARWWRWPVGAVSAGLLVLTVGSSLTQGAYDDIGAGPAPVALSETWWTTAGGVAAAAAVVAGAVTIWIATVVRLVRADRPSVSSWPGWSAWSCRSWSWSSPSRPRSGPPSRSP</sequence>
<feature type="transmembrane region" description="Helical" evidence="1">
    <location>
        <begin position="41"/>
        <end position="58"/>
    </location>
</feature>
<protein>
    <submittedName>
        <fullName evidence="2">Uncharacterized protein</fullName>
    </submittedName>
</protein>
<comment type="caution">
    <text evidence="2">The sequence shown here is derived from an EMBL/GenBank/DDBJ whole genome shotgun (WGS) entry which is preliminary data.</text>
</comment>
<feature type="transmembrane region" description="Helical" evidence="1">
    <location>
        <begin position="107"/>
        <end position="125"/>
    </location>
</feature>
<name>A0ABW4XEL0_9ACTN</name>
<feature type="transmembrane region" description="Helical" evidence="1">
    <location>
        <begin position="65"/>
        <end position="87"/>
    </location>
</feature>
<keyword evidence="1" id="KW-0472">Membrane</keyword>
<gene>
    <name evidence="2" type="ORF">ACFSHS_20160</name>
</gene>
<accession>A0ABW4XEL0</accession>
<organism evidence="2 3">
    <name type="scientific">Blastococcus deserti</name>
    <dbReference type="NCBI Taxonomy" id="2259033"/>
    <lineage>
        <taxon>Bacteria</taxon>
        <taxon>Bacillati</taxon>
        <taxon>Actinomycetota</taxon>
        <taxon>Actinomycetes</taxon>
        <taxon>Geodermatophilales</taxon>
        <taxon>Geodermatophilaceae</taxon>
        <taxon>Blastococcus</taxon>
    </lineage>
</organism>
<feature type="transmembrane region" description="Helical" evidence="1">
    <location>
        <begin position="137"/>
        <end position="156"/>
    </location>
</feature>
<evidence type="ECO:0000256" key="1">
    <source>
        <dbReference type="SAM" id="Phobius"/>
    </source>
</evidence>
<feature type="transmembrane region" description="Helical" evidence="1">
    <location>
        <begin position="176"/>
        <end position="199"/>
    </location>
</feature>
<keyword evidence="3" id="KW-1185">Reference proteome</keyword>